<dbReference type="PANTHER" id="PTHR48083:SF19">
    <property type="entry name" value="FLAVIN-DEPENDENT MONOOXYGENASE, OXYGENASE SUBUNIT HSAA"/>
    <property type="match status" value="1"/>
</dbReference>
<dbReference type="Gene3D" id="2.40.110.10">
    <property type="entry name" value="Butyryl-CoA Dehydrogenase, subunit A, domain 2"/>
    <property type="match status" value="1"/>
</dbReference>
<evidence type="ECO:0000259" key="3">
    <source>
        <dbReference type="Pfam" id="PF02771"/>
    </source>
</evidence>
<keyword evidence="1" id="KW-0560">Oxidoreductase</keyword>
<dbReference type="Pfam" id="PF02771">
    <property type="entry name" value="Acyl-CoA_dh_N"/>
    <property type="match status" value="1"/>
</dbReference>
<dbReference type="Pfam" id="PF08028">
    <property type="entry name" value="Acyl-CoA_dh_2"/>
    <property type="match status" value="1"/>
</dbReference>
<dbReference type="AlphaFoldDB" id="A0A6J7I2K5"/>
<accession>A0A6J7I2K5</accession>
<dbReference type="Gene3D" id="1.10.540.10">
    <property type="entry name" value="Acyl-CoA dehydrogenase/oxidase, N-terminal domain"/>
    <property type="match status" value="1"/>
</dbReference>
<evidence type="ECO:0000256" key="2">
    <source>
        <dbReference type="ARBA" id="ARBA00049661"/>
    </source>
</evidence>
<dbReference type="GO" id="GO:0033539">
    <property type="term" value="P:fatty acid beta-oxidation using acyl-CoA dehydrogenase"/>
    <property type="evidence" value="ECO:0007669"/>
    <property type="project" value="TreeGrafter"/>
</dbReference>
<dbReference type="InterPro" id="IPR013786">
    <property type="entry name" value="AcylCoA_DH/ox_N"/>
</dbReference>
<dbReference type="InterPro" id="IPR046373">
    <property type="entry name" value="Acyl-CoA_Oxase/DH_mid-dom_sf"/>
</dbReference>
<evidence type="ECO:0000313" key="5">
    <source>
        <dbReference type="EMBL" id="CAB4924951.1"/>
    </source>
</evidence>
<dbReference type="InterPro" id="IPR013107">
    <property type="entry name" value="Acyl-CoA_DH_C"/>
</dbReference>
<dbReference type="InterPro" id="IPR036250">
    <property type="entry name" value="AcylCo_DH-like_C"/>
</dbReference>
<dbReference type="EMBL" id="CAFBMX010000003">
    <property type="protein sequence ID" value="CAB4924951.1"/>
    <property type="molecule type" value="Genomic_DNA"/>
</dbReference>
<evidence type="ECO:0000256" key="1">
    <source>
        <dbReference type="ARBA" id="ARBA00023002"/>
    </source>
</evidence>
<proteinExistence type="inferred from homology"/>
<evidence type="ECO:0000259" key="4">
    <source>
        <dbReference type="Pfam" id="PF08028"/>
    </source>
</evidence>
<dbReference type="SUPFAM" id="SSF56645">
    <property type="entry name" value="Acyl-CoA dehydrogenase NM domain-like"/>
    <property type="match status" value="1"/>
</dbReference>
<sequence length="386" mass="41230">MAISTTTMVESALALVPALRERRLETDEDRRIPDATIADIDALGILGTTVPVELGGEDLGVDGLFDVCYALGTGCAATSWVAGNYAIHNLLALMFSPEAQAEMFIPGERLPRISTGFSPARASAVPADGGSVITGQWDFTSGVDSSDWVIVNVMSEQGPLAHLIPTAELEIVDTWHTVGLRGTGSKDVAAKDLFVPQHRILPLGVTIIAQTVGRELYPSPFLRLPLTSMFHVALIGSILGAANGALEVFTEQTSAKYGGLSGIQVGARPEVHHRLGEAAAEINAARLAVRATFAEMREMGAVEVEPSVLDRTRWRRDAAWAAKIAVQATDRLYAVGGAHSLFVDDQLAQYHRDVTAGSHHYGLSYDMLFAAHGQARLGQEPTVPML</sequence>
<dbReference type="SUPFAM" id="SSF47203">
    <property type="entry name" value="Acyl-CoA dehydrogenase C-terminal domain-like"/>
    <property type="match status" value="1"/>
</dbReference>
<dbReference type="InterPro" id="IPR050741">
    <property type="entry name" value="Acyl-CoA_dehydrogenase"/>
</dbReference>
<dbReference type="GO" id="GO:0050660">
    <property type="term" value="F:flavin adenine dinucleotide binding"/>
    <property type="evidence" value="ECO:0007669"/>
    <property type="project" value="InterPro"/>
</dbReference>
<dbReference type="GO" id="GO:0016712">
    <property type="term" value="F:oxidoreductase activity, acting on paired donors, with incorporation or reduction of molecular oxygen, reduced flavin or flavoprotein as one donor, and incorporation of one atom of oxygen"/>
    <property type="evidence" value="ECO:0007669"/>
    <property type="project" value="TreeGrafter"/>
</dbReference>
<feature type="domain" description="Acyl-CoA dehydrogenase C-terminal" evidence="4">
    <location>
        <begin position="238"/>
        <end position="364"/>
    </location>
</feature>
<feature type="domain" description="Acyl-CoA dehydrogenase/oxidase N-terminal" evidence="3">
    <location>
        <begin position="22"/>
        <end position="106"/>
    </location>
</feature>
<dbReference type="PANTHER" id="PTHR48083">
    <property type="entry name" value="MEDIUM-CHAIN SPECIFIC ACYL-COA DEHYDROGENASE, MITOCHONDRIAL-RELATED"/>
    <property type="match status" value="1"/>
</dbReference>
<dbReference type="InterPro" id="IPR037069">
    <property type="entry name" value="AcylCoA_DH/ox_N_sf"/>
</dbReference>
<comment type="similarity">
    <text evidence="2">Belongs to the HpaH/HsaA monooxygenase family.</text>
</comment>
<dbReference type="GO" id="GO:0005737">
    <property type="term" value="C:cytoplasm"/>
    <property type="evidence" value="ECO:0007669"/>
    <property type="project" value="TreeGrafter"/>
</dbReference>
<dbReference type="InterPro" id="IPR009100">
    <property type="entry name" value="AcylCoA_DH/oxidase_NM_dom_sf"/>
</dbReference>
<dbReference type="PIRSF" id="PIRSF016578">
    <property type="entry name" value="HsaA"/>
    <property type="match status" value="1"/>
</dbReference>
<protein>
    <submittedName>
        <fullName evidence="5">Unannotated protein</fullName>
    </submittedName>
</protein>
<name>A0A6J7I2K5_9ZZZZ</name>
<gene>
    <name evidence="5" type="ORF">UFOPK3674_00788</name>
</gene>
<dbReference type="GO" id="GO:0003995">
    <property type="term" value="F:acyl-CoA dehydrogenase activity"/>
    <property type="evidence" value="ECO:0007669"/>
    <property type="project" value="TreeGrafter"/>
</dbReference>
<organism evidence="5">
    <name type="scientific">freshwater metagenome</name>
    <dbReference type="NCBI Taxonomy" id="449393"/>
    <lineage>
        <taxon>unclassified sequences</taxon>
        <taxon>metagenomes</taxon>
        <taxon>ecological metagenomes</taxon>
    </lineage>
</organism>
<dbReference type="Gene3D" id="1.20.140.10">
    <property type="entry name" value="Butyryl-CoA Dehydrogenase, subunit A, domain 3"/>
    <property type="match status" value="1"/>
</dbReference>
<reference evidence="5" key="1">
    <citation type="submission" date="2020-05" db="EMBL/GenBank/DDBJ databases">
        <authorList>
            <person name="Chiriac C."/>
            <person name="Salcher M."/>
            <person name="Ghai R."/>
            <person name="Kavagutti S V."/>
        </authorList>
    </citation>
    <scope>NUCLEOTIDE SEQUENCE</scope>
</reference>